<dbReference type="Pfam" id="PF00354">
    <property type="entry name" value="Pentaxin"/>
    <property type="match status" value="1"/>
</dbReference>
<evidence type="ECO:0000259" key="11">
    <source>
        <dbReference type="PROSITE" id="PS51828"/>
    </source>
</evidence>
<dbReference type="Xenbase" id="XB-GENE-17339528">
    <property type="gene designation" value="ptx3.S"/>
</dbReference>
<dbReference type="Pfam" id="PF26206">
    <property type="entry name" value="PTX3_N"/>
    <property type="match status" value="1"/>
</dbReference>
<keyword evidence="2" id="KW-0964">Secreted</keyword>
<dbReference type="InterPro" id="IPR013320">
    <property type="entry name" value="ConA-like_dom_sf"/>
</dbReference>
<evidence type="ECO:0000256" key="4">
    <source>
        <dbReference type="ARBA" id="ARBA00023157"/>
    </source>
</evidence>
<dbReference type="PROSITE" id="PS00289">
    <property type="entry name" value="PTX_1"/>
    <property type="match status" value="1"/>
</dbReference>
<dbReference type="OMA" id="ISCDCQR"/>
<dbReference type="Proteomes" id="UP000186698">
    <property type="component" value="Chromosome 5S"/>
</dbReference>
<evidence type="ECO:0000313" key="13">
    <source>
        <dbReference type="RefSeq" id="XP_018121226.1"/>
    </source>
</evidence>
<gene>
    <name evidence="13 14" type="primary">ptx3.S</name>
</gene>
<dbReference type="KEGG" id="xla:108718114"/>
<evidence type="ECO:0000256" key="2">
    <source>
        <dbReference type="ARBA" id="ARBA00022525"/>
    </source>
</evidence>
<evidence type="ECO:0000313" key="12">
    <source>
        <dbReference type="Proteomes" id="UP000186698"/>
    </source>
</evidence>
<evidence type="ECO:0000256" key="5">
    <source>
        <dbReference type="ARBA" id="ARBA00023180"/>
    </source>
</evidence>
<dbReference type="AGR" id="Xenbase:XB-GENE-17339528"/>
<protein>
    <recommendedName>
        <fullName evidence="8">Pentraxin-related protein PTX3</fullName>
    </recommendedName>
    <alternativeName>
        <fullName evidence="9">Pentaxin-related protein PTX3</fullName>
    </alternativeName>
</protein>
<comment type="function">
    <text evidence="6">Plays a role in the regulation of innate resistance to pathogens, inflammatory reactions, possibly clearance of self-components and female fertility.</text>
</comment>
<evidence type="ECO:0000256" key="1">
    <source>
        <dbReference type="ARBA" id="ARBA00004613"/>
    </source>
</evidence>
<dbReference type="InterPro" id="IPR001759">
    <property type="entry name" value="PTX_dom"/>
</dbReference>
<proteinExistence type="predicted"/>
<keyword evidence="4" id="KW-1015">Disulfide bond</keyword>
<evidence type="ECO:0000256" key="7">
    <source>
        <dbReference type="ARBA" id="ARBA00064758"/>
    </source>
</evidence>
<dbReference type="GO" id="GO:0044793">
    <property type="term" value="P:host-mediated suppression of viral proces"/>
    <property type="evidence" value="ECO:0000318"/>
    <property type="project" value="GO_Central"/>
</dbReference>
<dbReference type="GeneID" id="108718114"/>
<dbReference type="PANTHER" id="PTHR46943:SF1">
    <property type="entry name" value="PENTRAXIN-RELATED PROTEIN PTX3"/>
    <property type="match status" value="1"/>
</dbReference>
<comment type="subunit">
    <text evidence="7">Homooctamer; disulfide-linked. Binds to C1q.</text>
</comment>
<dbReference type="PRINTS" id="PR00895">
    <property type="entry name" value="PENTAXIN"/>
</dbReference>
<dbReference type="InterPro" id="IPR042837">
    <property type="entry name" value="PTX3"/>
</dbReference>
<dbReference type="InterPro" id="IPR030476">
    <property type="entry name" value="Pentaxin_CS"/>
</dbReference>
<dbReference type="OrthoDB" id="10009351at2759"/>
<dbReference type="AlphaFoldDB" id="A0A1L8G4D3"/>
<evidence type="ECO:0000313" key="14">
    <source>
        <dbReference type="Xenbase" id="XB-GENE-17339528"/>
    </source>
</evidence>
<evidence type="ECO:0000256" key="8">
    <source>
        <dbReference type="ARBA" id="ARBA00073233"/>
    </source>
</evidence>
<evidence type="ECO:0000256" key="6">
    <source>
        <dbReference type="ARBA" id="ARBA00057134"/>
    </source>
</evidence>
<evidence type="ECO:0000256" key="3">
    <source>
        <dbReference type="ARBA" id="ARBA00022729"/>
    </source>
</evidence>
<reference evidence="13" key="1">
    <citation type="submission" date="2025-08" db="UniProtKB">
        <authorList>
            <consortium name="RefSeq"/>
        </authorList>
    </citation>
    <scope>IDENTIFICATION</scope>
    <source>
        <strain evidence="13">J_2021</strain>
        <tissue evidence="13">Erythrocytes</tissue>
    </source>
</reference>
<feature type="domain" description="Pentraxin (PTX)" evidence="11">
    <location>
        <begin position="216"/>
        <end position="417"/>
    </location>
</feature>
<evidence type="ECO:0000256" key="9">
    <source>
        <dbReference type="ARBA" id="ARBA00083262"/>
    </source>
</evidence>
<keyword evidence="5" id="KW-0325">Glycoprotein</keyword>
<accession>A0A1L8G4D3</accession>
<name>A0A1L8G4D3_XENLA</name>
<dbReference type="STRING" id="8355.A0A1L8G4D3"/>
<dbReference type="FunFam" id="2.60.120.200:FF:000110">
    <property type="entry name" value="pentraxin-related protein PTX3"/>
    <property type="match status" value="1"/>
</dbReference>
<dbReference type="RefSeq" id="XP_018121226.1">
    <property type="nucleotide sequence ID" value="XM_018265737.2"/>
</dbReference>
<dbReference type="PROSITE" id="PS51828">
    <property type="entry name" value="PTX_2"/>
    <property type="match status" value="1"/>
</dbReference>
<sequence length="417" mass="46412">MISHFMTPLNILVCAVCCFSTALTIDEIIHVKLNNDIENGILENEEVFSDCQMKDLTKWDKLFTMLENSQMRENMLLQTANEVVSVELQSLRAEMLQFVSNFAGACASNIERANAKITTELNRSLASKCEQAQRQENSLDTKKKTDLENAILLNFNISERISHIEDALLLRTEEDSSNCADTRSTLDAVLQVLEQATAKLQTTQSWISQQYLPGGCEMAILFPMRSPKIYASVHPADMTLQAFSFCVWVKVTEALDKTIVFSYGTKRNPYEIQLYLNHQSSVLVIGGDQNKVTADNVIEPSNWTHVCGTWSSENGKATLWVNGNNRVTSYDIAKGHEIPNRGIFQLGQEKNGCCVGGGFDESLSFSGKIAGFNLWDKELSDEEVTLTGTEQGCSVRGNIVGWGTTEILLYGGAQYIH</sequence>
<dbReference type="GO" id="GO:0001849">
    <property type="term" value="F:complement component C1q complex binding"/>
    <property type="evidence" value="ECO:0000318"/>
    <property type="project" value="GO_Central"/>
</dbReference>
<evidence type="ECO:0000256" key="10">
    <source>
        <dbReference type="PROSITE-ProRule" id="PRU01172"/>
    </source>
</evidence>
<dbReference type="PaxDb" id="8355-A0A1L8G4D3"/>
<dbReference type="Bgee" id="108718114">
    <property type="expression patterns" value="Expressed in egg cell and 11 other cell types or tissues"/>
</dbReference>
<dbReference type="Gene3D" id="2.60.120.200">
    <property type="match status" value="1"/>
</dbReference>
<dbReference type="PANTHER" id="PTHR46943">
    <property type="entry name" value="PENTRAXIN-RELATED PROTEIN PTX3"/>
    <property type="match status" value="1"/>
</dbReference>
<comment type="subcellular location">
    <subcellularLocation>
        <location evidence="1">Secreted</location>
    </subcellularLocation>
</comment>
<keyword evidence="12" id="KW-1185">Reference proteome</keyword>
<dbReference type="CTD" id="108718114"/>
<dbReference type="SUPFAM" id="SSF49899">
    <property type="entry name" value="Concanavalin A-like lectins/glucanases"/>
    <property type="match status" value="1"/>
</dbReference>
<dbReference type="SMART" id="SM00159">
    <property type="entry name" value="PTX"/>
    <property type="match status" value="1"/>
</dbReference>
<dbReference type="InterPro" id="IPR058832">
    <property type="entry name" value="PTX3_N"/>
</dbReference>
<comment type="caution">
    <text evidence="10">Lacks conserved residue(s) required for the propagation of feature annotation.</text>
</comment>
<dbReference type="GO" id="GO:0005615">
    <property type="term" value="C:extracellular space"/>
    <property type="evidence" value="ECO:0000318"/>
    <property type="project" value="GO_Central"/>
</dbReference>
<keyword evidence="3" id="KW-0732">Signal</keyword>
<organism evidence="12 13">
    <name type="scientific">Xenopus laevis</name>
    <name type="common">African clawed frog</name>
    <dbReference type="NCBI Taxonomy" id="8355"/>
    <lineage>
        <taxon>Eukaryota</taxon>
        <taxon>Metazoa</taxon>
        <taxon>Chordata</taxon>
        <taxon>Craniata</taxon>
        <taxon>Vertebrata</taxon>
        <taxon>Euteleostomi</taxon>
        <taxon>Amphibia</taxon>
        <taxon>Batrachia</taxon>
        <taxon>Anura</taxon>
        <taxon>Pipoidea</taxon>
        <taxon>Pipidae</taxon>
        <taxon>Xenopodinae</taxon>
        <taxon>Xenopus</taxon>
        <taxon>Xenopus</taxon>
    </lineage>
</organism>
<dbReference type="GO" id="GO:0045087">
    <property type="term" value="P:innate immune response"/>
    <property type="evidence" value="ECO:0000318"/>
    <property type="project" value="GO_Central"/>
</dbReference>